<keyword evidence="8" id="KW-1185">Reference proteome</keyword>
<gene>
    <name evidence="7" type="ORF">BI364_10405</name>
</gene>
<evidence type="ECO:0000259" key="6">
    <source>
        <dbReference type="PROSITE" id="PS50249"/>
    </source>
</evidence>
<evidence type="ECO:0000256" key="5">
    <source>
        <dbReference type="ARBA" id="ARBA00023049"/>
    </source>
</evidence>
<dbReference type="PANTHER" id="PTHR30471">
    <property type="entry name" value="DNA REPAIR PROTEIN RADC"/>
    <property type="match status" value="1"/>
</dbReference>
<dbReference type="GO" id="GO:0008237">
    <property type="term" value="F:metallopeptidase activity"/>
    <property type="evidence" value="ECO:0007669"/>
    <property type="project" value="UniProtKB-KW"/>
</dbReference>
<dbReference type="PANTHER" id="PTHR30471:SF3">
    <property type="entry name" value="UPF0758 PROTEIN YEES-RELATED"/>
    <property type="match status" value="1"/>
</dbReference>
<organism evidence="7 8">
    <name type="scientific">Acidihalobacter yilgarnensis</name>
    <dbReference type="NCBI Taxonomy" id="2819280"/>
    <lineage>
        <taxon>Bacteria</taxon>
        <taxon>Pseudomonadati</taxon>
        <taxon>Pseudomonadota</taxon>
        <taxon>Gammaproteobacteria</taxon>
        <taxon>Chromatiales</taxon>
        <taxon>Ectothiorhodospiraceae</taxon>
        <taxon>Acidihalobacter</taxon>
    </lineage>
</organism>
<protein>
    <recommendedName>
        <fullName evidence="6">MPN domain-containing protein</fullName>
    </recommendedName>
</protein>
<dbReference type="CDD" id="cd08071">
    <property type="entry name" value="MPN_DUF2466"/>
    <property type="match status" value="1"/>
</dbReference>
<feature type="domain" description="MPN" evidence="6">
    <location>
        <begin position="49"/>
        <end position="171"/>
    </location>
</feature>
<dbReference type="Pfam" id="PF04002">
    <property type="entry name" value="RadC"/>
    <property type="match status" value="1"/>
</dbReference>
<keyword evidence="4" id="KW-0862">Zinc</keyword>
<dbReference type="PROSITE" id="PS50249">
    <property type="entry name" value="MPN"/>
    <property type="match status" value="1"/>
</dbReference>
<reference evidence="8" key="1">
    <citation type="submission" date="2016-09" db="EMBL/GenBank/DDBJ databases">
        <title>Acidihalobacter prosperus F5.</title>
        <authorList>
            <person name="Khaleque H.N."/>
            <person name="Ramsay J.P."/>
            <person name="Kaksonen A.H."/>
            <person name="Boxall N.J."/>
            <person name="Watkin E.L.J."/>
        </authorList>
    </citation>
    <scope>NUCLEOTIDE SEQUENCE [LARGE SCALE GENOMIC DNA]</scope>
    <source>
        <strain evidence="8">F5</strain>
    </source>
</reference>
<accession>A0A1D8IP88</accession>
<dbReference type="AlphaFoldDB" id="A0A1D8IP88"/>
<keyword evidence="5" id="KW-0482">Metalloprotease</keyword>
<dbReference type="InterPro" id="IPR001405">
    <property type="entry name" value="UPF0758"/>
</dbReference>
<evidence type="ECO:0000256" key="3">
    <source>
        <dbReference type="ARBA" id="ARBA00022801"/>
    </source>
</evidence>
<dbReference type="GO" id="GO:0006508">
    <property type="term" value="P:proteolysis"/>
    <property type="evidence" value="ECO:0007669"/>
    <property type="project" value="UniProtKB-KW"/>
</dbReference>
<dbReference type="InterPro" id="IPR037518">
    <property type="entry name" value="MPN"/>
</dbReference>
<evidence type="ECO:0000256" key="1">
    <source>
        <dbReference type="ARBA" id="ARBA00022670"/>
    </source>
</evidence>
<evidence type="ECO:0000256" key="4">
    <source>
        <dbReference type="ARBA" id="ARBA00022833"/>
    </source>
</evidence>
<dbReference type="KEGG" id="aprs:BI364_10405"/>
<dbReference type="RefSeq" id="WP_070078680.1">
    <property type="nucleotide sequence ID" value="NZ_CP017415.1"/>
</dbReference>
<dbReference type="InterPro" id="IPR025657">
    <property type="entry name" value="RadC_JAB"/>
</dbReference>
<keyword evidence="1" id="KW-0645">Protease</keyword>
<evidence type="ECO:0000313" key="8">
    <source>
        <dbReference type="Proteomes" id="UP000095401"/>
    </source>
</evidence>
<dbReference type="GO" id="GO:0046872">
    <property type="term" value="F:metal ion binding"/>
    <property type="evidence" value="ECO:0007669"/>
    <property type="project" value="UniProtKB-KW"/>
</dbReference>
<dbReference type="PROSITE" id="PS01302">
    <property type="entry name" value="UPF0758"/>
    <property type="match status" value="1"/>
</dbReference>
<dbReference type="Gene3D" id="3.40.140.10">
    <property type="entry name" value="Cytidine Deaminase, domain 2"/>
    <property type="match status" value="1"/>
</dbReference>
<dbReference type="EMBL" id="CP017415">
    <property type="protein sequence ID" value="AOU98318.1"/>
    <property type="molecule type" value="Genomic_DNA"/>
</dbReference>
<dbReference type="Proteomes" id="UP000095401">
    <property type="component" value="Chromosome"/>
</dbReference>
<evidence type="ECO:0000256" key="2">
    <source>
        <dbReference type="ARBA" id="ARBA00022723"/>
    </source>
</evidence>
<dbReference type="InterPro" id="IPR020891">
    <property type="entry name" value="UPF0758_CS"/>
</dbReference>
<evidence type="ECO:0000313" key="7">
    <source>
        <dbReference type="EMBL" id="AOU98318.1"/>
    </source>
</evidence>
<keyword evidence="2" id="KW-0479">Metal-binding</keyword>
<sequence>MSAQQQGIEACGFVRDAAGNYWIAQTVSPDEIIEQARQILAERVRRESVIDCPQTARDFVTMSLTGRQSEVFCVMWLDNRHQIIAFDELFQGTIDGCSVHPREVVRAALHHNAAACILTHNHPSGVAEPSRADQAITDKLKQALGLIDVRVLDHLVVGGAEVTSMAERGQL</sequence>
<dbReference type="NCBIfam" id="TIGR00608">
    <property type="entry name" value="radc"/>
    <property type="match status" value="1"/>
</dbReference>
<proteinExistence type="predicted"/>
<keyword evidence="3" id="KW-0378">Hydrolase</keyword>
<name>A0A1D8IP88_9GAMM</name>